<dbReference type="Pfam" id="PF00005">
    <property type="entry name" value="ABC_tran"/>
    <property type="match status" value="1"/>
</dbReference>
<protein>
    <submittedName>
        <fullName evidence="11">ABC transporter ATP-binding protein</fullName>
    </submittedName>
</protein>
<evidence type="ECO:0000259" key="10">
    <source>
        <dbReference type="PROSITE" id="PS50893"/>
    </source>
</evidence>
<evidence type="ECO:0000256" key="2">
    <source>
        <dbReference type="ARBA" id="ARBA00022448"/>
    </source>
</evidence>
<dbReference type="RefSeq" id="WP_186907717.1">
    <property type="nucleotide sequence ID" value="NZ_JACOPP010000010.1"/>
</dbReference>
<dbReference type="InterPro" id="IPR027417">
    <property type="entry name" value="P-loop_NTPase"/>
</dbReference>
<dbReference type="AlphaFoldDB" id="A0A8J6JEI1"/>
<keyword evidence="9" id="KW-0472">Membrane</keyword>
<dbReference type="FunFam" id="3.40.50.300:FF:000134">
    <property type="entry name" value="Iron-enterobactin ABC transporter ATP-binding protein"/>
    <property type="match status" value="1"/>
</dbReference>
<evidence type="ECO:0000256" key="3">
    <source>
        <dbReference type="ARBA" id="ARBA00022475"/>
    </source>
</evidence>
<keyword evidence="5" id="KW-0547">Nucleotide-binding</keyword>
<keyword evidence="12" id="KW-1185">Reference proteome</keyword>
<dbReference type="CDD" id="cd03214">
    <property type="entry name" value="ABC_Iron-Siderophores_B12_Hemin"/>
    <property type="match status" value="1"/>
</dbReference>
<dbReference type="Proteomes" id="UP000661435">
    <property type="component" value="Unassembled WGS sequence"/>
</dbReference>
<dbReference type="PANTHER" id="PTHR42771">
    <property type="entry name" value="IRON(3+)-HYDROXAMATE IMPORT ATP-BINDING PROTEIN FHUC"/>
    <property type="match status" value="1"/>
</dbReference>
<dbReference type="InterPro" id="IPR051535">
    <property type="entry name" value="Siderophore_ABC-ATPase"/>
</dbReference>
<organism evidence="11 12">
    <name type="scientific">Lawsonibacter hominis</name>
    <dbReference type="NCBI Taxonomy" id="2763053"/>
    <lineage>
        <taxon>Bacteria</taxon>
        <taxon>Bacillati</taxon>
        <taxon>Bacillota</taxon>
        <taxon>Clostridia</taxon>
        <taxon>Eubacteriales</taxon>
        <taxon>Oscillospiraceae</taxon>
        <taxon>Lawsonibacter</taxon>
    </lineage>
</organism>
<comment type="subcellular location">
    <subcellularLocation>
        <location evidence="1">Cell membrane</location>
        <topology evidence="1">Peripheral membrane protein</topology>
    </subcellularLocation>
</comment>
<evidence type="ECO:0000256" key="4">
    <source>
        <dbReference type="ARBA" id="ARBA00022496"/>
    </source>
</evidence>
<dbReference type="SMART" id="SM00382">
    <property type="entry name" value="AAA"/>
    <property type="match status" value="1"/>
</dbReference>
<keyword evidence="3" id="KW-1003">Cell membrane</keyword>
<evidence type="ECO:0000256" key="6">
    <source>
        <dbReference type="ARBA" id="ARBA00022840"/>
    </source>
</evidence>
<evidence type="ECO:0000256" key="1">
    <source>
        <dbReference type="ARBA" id="ARBA00004202"/>
    </source>
</evidence>
<dbReference type="PROSITE" id="PS50893">
    <property type="entry name" value="ABC_TRANSPORTER_2"/>
    <property type="match status" value="1"/>
</dbReference>
<dbReference type="GO" id="GO:0006826">
    <property type="term" value="P:iron ion transport"/>
    <property type="evidence" value="ECO:0007669"/>
    <property type="project" value="UniProtKB-KW"/>
</dbReference>
<dbReference type="GO" id="GO:0005524">
    <property type="term" value="F:ATP binding"/>
    <property type="evidence" value="ECO:0007669"/>
    <property type="project" value="UniProtKB-KW"/>
</dbReference>
<dbReference type="Gene3D" id="3.40.50.300">
    <property type="entry name" value="P-loop containing nucleotide triphosphate hydrolases"/>
    <property type="match status" value="1"/>
</dbReference>
<gene>
    <name evidence="11" type="ORF">H8S57_08805</name>
</gene>
<evidence type="ECO:0000256" key="8">
    <source>
        <dbReference type="ARBA" id="ARBA00023065"/>
    </source>
</evidence>
<proteinExistence type="predicted"/>
<dbReference type="EMBL" id="JACOPP010000010">
    <property type="protein sequence ID" value="MBC5733827.1"/>
    <property type="molecule type" value="Genomic_DNA"/>
</dbReference>
<keyword evidence="2" id="KW-0813">Transport</keyword>
<evidence type="ECO:0000256" key="5">
    <source>
        <dbReference type="ARBA" id="ARBA00022741"/>
    </source>
</evidence>
<dbReference type="PANTHER" id="PTHR42771:SF4">
    <property type="entry name" value="IRON(3+)-HYDROXAMATE IMPORT ATP-BINDING PROTEIN FHUC"/>
    <property type="match status" value="1"/>
</dbReference>
<feature type="domain" description="ABC transporter" evidence="10">
    <location>
        <begin position="4"/>
        <end position="240"/>
    </location>
</feature>
<keyword evidence="6 11" id="KW-0067">ATP-binding</keyword>
<dbReference type="InterPro" id="IPR003593">
    <property type="entry name" value="AAA+_ATPase"/>
</dbReference>
<keyword evidence="7" id="KW-0408">Iron</keyword>
<dbReference type="GO" id="GO:0016887">
    <property type="term" value="F:ATP hydrolysis activity"/>
    <property type="evidence" value="ECO:0007669"/>
    <property type="project" value="InterPro"/>
</dbReference>
<accession>A0A8J6JEI1</accession>
<sequence>MGYFKTEDLAVGYDGQVLIHDISIQIEKGTILTLIGPNGAGKSTILKSITRHLTKLGGMVYIGGREVYAWSAREMARQVAVVLTDRIRPELMTCGEVVAMGRYPYTNALGKLTETDKRIVRQALERVHALELEERDFATLSDGQRQRIMLARAICQQPQVIVLDEPTAYLDIRHKIELLDILREMAREQRVTVVMSLHEIDLAMKISDYLLCVKGDTVARFGPPEELFAGGEIDRLYEIEHGSYNLLFGSVELTRPEGAPQVFVVGGGGFGVPCYRALQKQQVPFATGVLFENDVDFQVARELSDHVYAAPAFEPAGEALCRAAEQALLRAGAVIDAGTPVAVFNRMNGRLLELAREKGLRVYRGWKGWQGKESGV</sequence>
<evidence type="ECO:0000256" key="9">
    <source>
        <dbReference type="ARBA" id="ARBA00023136"/>
    </source>
</evidence>
<dbReference type="GO" id="GO:0005886">
    <property type="term" value="C:plasma membrane"/>
    <property type="evidence" value="ECO:0007669"/>
    <property type="project" value="UniProtKB-SubCell"/>
</dbReference>
<dbReference type="SUPFAM" id="SSF52540">
    <property type="entry name" value="P-loop containing nucleoside triphosphate hydrolases"/>
    <property type="match status" value="1"/>
</dbReference>
<comment type="caution">
    <text evidence="11">The sequence shown here is derived from an EMBL/GenBank/DDBJ whole genome shotgun (WGS) entry which is preliminary data.</text>
</comment>
<dbReference type="InterPro" id="IPR003439">
    <property type="entry name" value="ABC_transporter-like_ATP-bd"/>
</dbReference>
<name>A0A8J6JEI1_9FIRM</name>
<evidence type="ECO:0000256" key="7">
    <source>
        <dbReference type="ARBA" id="ARBA00023004"/>
    </source>
</evidence>
<evidence type="ECO:0000313" key="12">
    <source>
        <dbReference type="Proteomes" id="UP000661435"/>
    </source>
</evidence>
<reference evidence="11" key="1">
    <citation type="submission" date="2020-08" db="EMBL/GenBank/DDBJ databases">
        <title>Genome public.</title>
        <authorList>
            <person name="Liu C."/>
            <person name="Sun Q."/>
        </authorList>
    </citation>
    <scope>NUCLEOTIDE SEQUENCE</scope>
    <source>
        <strain evidence="11">NSJ-51</strain>
    </source>
</reference>
<keyword evidence="8" id="KW-0406">Ion transport</keyword>
<keyword evidence="4" id="KW-0410">Iron transport</keyword>
<evidence type="ECO:0000313" key="11">
    <source>
        <dbReference type="EMBL" id="MBC5733827.1"/>
    </source>
</evidence>